<evidence type="ECO:0000313" key="2">
    <source>
        <dbReference type="Proteomes" id="UP000023152"/>
    </source>
</evidence>
<name>X6LYH9_RETFI</name>
<dbReference type="Proteomes" id="UP000023152">
    <property type="component" value="Unassembled WGS sequence"/>
</dbReference>
<keyword evidence="2" id="KW-1185">Reference proteome</keyword>
<dbReference type="Gene3D" id="1.10.1410.10">
    <property type="match status" value="1"/>
</dbReference>
<dbReference type="EMBL" id="ASPP01026649">
    <property type="protein sequence ID" value="ETO06968.1"/>
    <property type="molecule type" value="Genomic_DNA"/>
</dbReference>
<gene>
    <name evidence="1" type="ORF">RFI_30423</name>
</gene>
<dbReference type="SUPFAM" id="SSF81631">
    <property type="entry name" value="PAP/OAS1 substrate-binding domain"/>
    <property type="match status" value="1"/>
</dbReference>
<organism evidence="1 2">
    <name type="scientific">Reticulomyxa filosa</name>
    <dbReference type="NCBI Taxonomy" id="46433"/>
    <lineage>
        <taxon>Eukaryota</taxon>
        <taxon>Sar</taxon>
        <taxon>Rhizaria</taxon>
        <taxon>Retaria</taxon>
        <taxon>Foraminifera</taxon>
        <taxon>Monothalamids</taxon>
        <taxon>Reticulomyxidae</taxon>
        <taxon>Reticulomyxa</taxon>
    </lineage>
</organism>
<sequence>MGGIDTICGNQLDTPLLPIMKIDANSGQLLMKHKVDPSACKWTVSELLLGFFQYFLNFSFSKLQICITKEEDVGRNDPQFHDSHAVKKYVKHWLIEHPTMPHINLANYFQSKSLDIVLSEFNRIIKMMLDGSTWKNIVAVREIALSCITF</sequence>
<accession>X6LYH9</accession>
<comment type="caution">
    <text evidence="1">The sequence shown here is derived from an EMBL/GenBank/DDBJ whole genome shotgun (WGS) entry which is preliminary data.</text>
</comment>
<reference evidence="1 2" key="1">
    <citation type="journal article" date="2013" name="Curr. Biol.">
        <title>The Genome of the Foraminiferan Reticulomyxa filosa.</title>
        <authorList>
            <person name="Glockner G."/>
            <person name="Hulsmann N."/>
            <person name="Schleicher M."/>
            <person name="Noegel A.A."/>
            <person name="Eichinger L."/>
            <person name="Gallinger C."/>
            <person name="Pawlowski J."/>
            <person name="Sierra R."/>
            <person name="Euteneuer U."/>
            <person name="Pillet L."/>
            <person name="Moustafa A."/>
            <person name="Platzer M."/>
            <person name="Groth M."/>
            <person name="Szafranski K."/>
            <person name="Schliwa M."/>
        </authorList>
    </citation>
    <scope>NUCLEOTIDE SEQUENCE [LARGE SCALE GENOMIC DNA]</scope>
</reference>
<proteinExistence type="predicted"/>
<evidence type="ECO:0000313" key="1">
    <source>
        <dbReference type="EMBL" id="ETO06968.1"/>
    </source>
</evidence>
<dbReference type="AlphaFoldDB" id="X6LYH9"/>
<protein>
    <submittedName>
        <fullName evidence="1">Uncharacterized protein</fullName>
    </submittedName>
</protein>